<protein>
    <submittedName>
        <fullName evidence="2">YjgB family protein</fullName>
    </submittedName>
</protein>
<dbReference type="Pfam" id="PF14172">
    <property type="entry name" value="DUF4309"/>
    <property type="match status" value="1"/>
</dbReference>
<reference evidence="2 3" key="1">
    <citation type="submission" date="2021-07" db="EMBL/GenBank/DDBJ databases">
        <title>Paenibacillus radiodurans sp. nov., isolated from the southeastern edge of Tengger Desert.</title>
        <authorList>
            <person name="Zhang G."/>
        </authorList>
    </citation>
    <scope>NUCLEOTIDE SEQUENCE [LARGE SCALE GENOMIC DNA]</scope>
    <source>
        <strain evidence="2 3">CCM 7311</strain>
    </source>
</reference>
<evidence type="ECO:0000313" key="2">
    <source>
        <dbReference type="EMBL" id="MBW7456990.1"/>
    </source>
</evidence>
<dbReference type="InterPro" id="IPR025453">
    <property type="entry name" value="DUF4309"/>
</dbReference>
<organism evidence="2 3">
    <name type="scientific">Paenibacillus sepulcri</name>
    <dbReference type="NCBI Taxonomy" id="359917"/>
    <lineage>
        <taxon>Bacteria</taxon>
        <taxon>Bacillati</taxon>
        <taxon>Bacillota</taxon>
        <taxon>Bacilli</taxon>
        <taxon>Bacillales</taxon>
        <taxon>Paenibacillaceae</taxon>
        <taxon>Paenibacillus</taxon>
    </lineage>
</organism>
<dbReference type="Proteomes" id="UP001519887">
    <property type="component" value="Unassembled WGS sequence"/>
</dbReference>
<keyword evidence="1" id="KW-0732">Signal</keyword>
<dbReference type="EMBL" id="JAHZIK010000719">
    <property type="protein sequence ID" value="MBW7456990.1"/>
    <property type="molecule type" value="Genomic_DNA"/>
</dbReference>
<gene>
    <name evidence="2" type="ORF">K0U00_23425</name>
</gene>
<dbReference type="RefSeq" id="WP_210039433.1">
    <property type="nucleotide sequence ID" value="NZ_JBHLVU010000005.1"/>
</dbReference>
<keyword evidence="3" id="KW-1185">Reference proteome</keyword>
<comment type="caution">
    <text evidence="2">The sequence shown here is derived from an EMBL/GenBank/DDBJ whole genome shotgun (WGS) entry which is preliminary data.</text>
</comment>
<evidence type="ECO:0000256" key="1">
    <source>
        <dbReference type="SAM" id="SignalP"/>
    </source>
</evidence>
<feature type="signal peptide" evidence="1">
    <location>
        <begin position="1"/>
        <end position="30"/>
    </location>
</feature>
<feature type="chain" id="PRO_5046977295" evidence="1">
    <location>
        <begin position="31"/>
        <end position="200"/>
    </location>
</feature>
<name>A0ABS7C7T9_9BACL</name>
<evidence type="ECO:0000313" key="3">
    <source>
        <dbReference type="Proteomes" id="UP001519887"/>
    </source>
</evidence>
<sequence>MYNIKKTTLQKWTKLSLAAIISVSSITAAAQIANAKAASTQSISSSTVKNSSSAYVKSLYALAKQGKIPGSDFVSGKTLIKDVHKKWGDPTLGPSNKYEFYNFGMGTGSFAVGVGKGGVVFDLRTFGQNIDPTTGIKSLTFTSIISALGMPKEVRFSGEDKIYMYNAGSFQLKFVGPKSVAKGSIAHIDHMNVYSPKADK</sequence>
<accession>A0ABS7C7T9</accession>
<proteinExistence type="predicted"/>